<dbReference type="InterPro" id="IPR001568">
    <property type="entry name" value="RNase_T2-like"/>
</dbReference>
<keyword evidence="3" id="KW-0255">Endonuclease</keyword>
<dbReference type="InterPro" id="IPR036430">
    <property type="entry name" value="RNase_T2-like_sf"/>
</dbReference>
<dbReference type="Gene3D" id="3.90.730.10">
    <property type="entry name" value="Ribonuclease T2-like"/>
    <property type="match status" value="1"/>
</dbReference>
<reference evidence="7" key="1">
    <citation type="submission" date="2023-06" db="EMBL/GenBank/DDBJ databases">
        <title>Genome-scale phylogeny and comparative genomics of the fungal order Sordariales.</title>
        <authorList>
            <consortium name="Lawrence Berkeley National Laboratory"/>
            <person name="Hensen N."/>
            <person name="Bonometti L."/>
            <person name="Westerberg I."/>
            <person name="Brannstrom I.O."/>
            <person name="Guillou S."/>
            <person name="Cros-Aarteil S."/>
            <person name="Calhoun S."/>
            <person name="Haridas S."/>
            <person name="Kuo A."/>
            <person name="Mondo S."/>
            <person name="Pangilinan J."/>
            <person name="Riley R."/>
            <person name="Labutti K."/>
            <person name="Andreopoulos B."/>
            <person name="Lipzen A."/>
            <person name="Chen C."/>
            <person name="Yanf M."/>
            <person name="Daum C."/>
            <person name="Ng V."/>
            <person name="Clum A."/>
            <person name="Steindorff A."/>
            <person name="Ohm R."/>
            <person name="Martin F."/>
            <person name="Silar P."/>
            <person name="Natvig D."/>
            <person name="Lalanne C."/>
            <person name="Gautier V."/>
            <person name="Ament-Velasquez S.L."/>
            <person name="Kruys A."/>
            <person name="Hutchinson M.I."/>
            <person name="Powell A.J."/>
            <person name="Barry K."/>
            <person name="Miller A.N."/>
            <person name="Grigoriev I.V."/>
            <person name="Debuchy R."/>
            <person name="Gladieux P."/>
            <person name="Thoren M.H."/>
            <person name="Johannesson H."/>
        </authorList>
    </citation>
    <scope>NUCLEOTIDE SEQUENCE</scope>
    <source>
        <strain evidence="7">8032-3</strain>
    </source>
</reference>
<dbReference type="RefSeq" id="XP_060286905.1">
    <property type="nucleotide sequence ID" value="XM_060423227.1"/>
</dbReference>
<dbReference type="GO" id="GO:0006401">
    <property type="term" value="P:RNA catabolic process"/>
    <property type="evidence" value="ECO:0007669"/>
    <property type="project" value="TreeGrafter"/>
</dbReference>
<dbReference type="GO" id="GO:0033897">
    <property type="term" value="F:ribonuclease T2 activity"/>
    <property type="evidence" value="ECO:0007669"/>
    <property type="project" value="UniProtKB-EC"/>
</dbReference>
<keyword evidence="3" id="KW-0540">Nuclease</keyword>
<feature type="active site" evidence="5">
    <location>
        <position position="153"/>
    </location>
</feature>
<evidence type="ECO:0000256" key="5">
    <source>
        <dbReference type="PIRSR" id="PIRSR633697-1"/>
    </source>
</evidence>
<organism evidence="7 8">
    <name type="scientific">Phialemonium atrogriseum</name>
    <dbReference type="NCBI Taxonomy" id="1093897"/>
    <lineage>
        <taxon>Eukaryota</taxon>
        <taxon>Fungi</taxon>
        <taxon>Dikarya</taxon>
        <taxon>Ascomycota</taxon>
        <taxon>Pezizomycotina</taxon>
        <taxon>Sordariomycetes</taxon>
        <taxon>Sordariomycetidae</taxon>
        <taxon>Cephalothecales</taxon>
        <taxon>Cephalothecaceae</taxon>
        <taxon>Phialemonium</taxon>
    </lineage>
</organism>
<gene>
    <name evidence="7" type="ORF">QBC33DRAFT_278459</name>
</gene>
<evidence type="ECO:0000256" key="1">
    <source>
        <dbReference type="ARBA" id="ARBA00007469"/>
    </source>
</evidence>
<evidence type="ECO:0000256" key="2">
    <source>
        <dbReference type="ARBA" id="ARBA00012571"/>
    </source>
</evidence>
<evidence type="ECO:0000256" key="6">
    <source>
        <dbReference type="RuleBase" id="RU004328"/>
    </source>
</evidence>
<dbReference type="PROSITE" id="PS00531">
    <property type="entry name" value="RNASE_T2_2"/>
    <property type="match status" value="1"/>
</dbReference>
<evidence type="ECO:0000256" key="4">
    <source>
        <dbReference type="ARBA" id="ARBA00023157"/>
    </source>
</evidence>
<keyword evidence="3" id="KW-0378">Hydrolase</keyword>
<dbReference type="InterPro" id="IPR033697">
    <property type="entry name" value="Ribonuclease_T2_eukaryotic"/>
</dbReference>
<dbReference type="InterPro" id="IPR018188">
    <property type="entry name" value="RNase_T2_His_AS_1"/>
</dbReference>
<evidence type="ECO:0000313" key="8">
    <source>
        <dbReference type="Proteomes" id="UP001244011"/>
    </source>
</evidence>
<dbReference type="CDD" id="cd01061">
    <property type="entry name" value="RNase_T2_euk"/>
    <property type="match status" value="1"/>
</dbReference>
<dbReference type="InterPro" id="IPR033130">
    <property type="entry name" value="RNase_T2_His_AS_2"/>
</dbReference>
<dbReference type="GO" id="GO:0005576">
    <property type="term" value="C:extracellular region"/>
    <property type="evidence" value="ECO:0007669"/>
    <property type="project" value="TreeGrafter"/>
</dbReference>
<dbReference type="EC" id="4.6.1.19" evidence="2"/>
<dbReference type="GeneID" id="85306414"/>
<dbReference type="EMBL" id="MU839000">
    <property type="protein sequence ID" value="KAK1770692.1"/>
    <property type="molecule type" value="Genomic_DNA"/>
</dbReference>
<evidence type="ECO:0000313" key="7">
    <source>
        <dbReference type="EMBL" id="KAK1770692.1"/>
    </source>
</evidence>
<dbReference type="PROSITE" id="PS00530">
    <property type="entry name" value="RNASE_T2_1"/>
    <property type="match status" value="1"/>
</dbReference>
<keyword evidence="8" id="KW-1185">Reference proteome</keyword>
<evidence type="ECO:0000256" key="3">
    <source>
        <dbReference type="ARBA" id="ARBA00022759"/>
    </source>
</evidence>
<dbReference type="AlphaFoldDB" id="A0AAJ0C8I9"/>
<dbReference type="Pfam" id="PF00445">
    <property type="entry name" value="Ribonuclease_T2"/>
    <property type="match status" value="1"/>
</dbReference>
<comment type="caution">
    <text evidence="7">The sequence shown here is derived from an EMBL/GenBank/DDBJ whole genome shotgun (WGS) entry which is preliminary data.</text>
</comment>
<feature type="active site" evidence="5">
    <location>
        <position position="95"/>
    </location>
</feature>
<name>A0AAJ0C8I9_9PEZI</name>
<proteinExistence type="inferred from homology"/>
<comment type="similarity">
    <text evidence="1 6">Belongs to the RNase T2 family.</text>
</comment>
<dbReference type="SUPFAM" id="SSF55895">
    <property type="entry name" value="Ribonuclease Rh-like"/>
    <property type="match status" value="1"/>
</dbReference>
<dbReference type="GO" id="GO:0003723">
    <property type="term" value="F:RNA binding"/>
    <property type="evidence" value="ECO:0007669"/>
    <property type="project" value="InterPro"/>
</dbReference>
<feature type="active site" evidence="5">
    <location>
        <position position="157"/>
    </location>
</feature>
<sequence>MASPSFRSIFAYAGNIISQFPLFSNGLHRPSPATHYDPLSGAPSCPLDGDMSCHNSTPVAGDNCCFVYPGGKLLLTQFWDEEVHVGGTEEDWTLHGLWPDLCDGTYDTFCGMTPRFDNVTDILKQYGQQELLEFMDRYWIAASGPNSNLWGHEYNKHATCINTLSPTCYGPSYSTGIEAVDYFTRAVALFRTLDTYTALARAGIVPHATRAYPLADVRDALERFGGGRVVLRCGRGSKRDALHEAWYVYFVKGSLQTGEFVPAAELGREGNAGNCPSRVRYLPKRAGVAGELR</sequence>
<protein>
    <recommendedName>
        <fullName evidence="2">ribonuclease T2</fullName>
        <ecNumber evidence="2">4.6.1.19</ecNumber>
    </recommendedName>
</protein>
<dbReference type="PANTHER" id="PTHR11240">
    <property type="entry name" value="RIBONUCLEASE T2"/>
    <property type="match status" value="1"/>
</dbReference>
<accession>A0AAJ0C8I9</accession>
<dbReference type="Proteomes" id="UP001244011">
    <property type="component" value="Unassembled WGS sequence"/>
</dbReference>
<dbReference type="PANTHER" id="PTHR11240:SF22">
    <property type="entry name" value="RIBONUCLEASE T2"/>
    <property type="match status" value="1"/>
</dbReference>
<keyword evidence="4" id="KW-1015">Disulfide bond</keyword>